<dbReference type="AlphaFoldDB" id="A0A2N7Q587"/>
<keyword evidence="8" id="KW-0067">ATP-binding</keyword>
<dbReference type="PANTHER" id="PTHR30580:SF0">
    <property type="entry name" value="PRIMOSOMAL PROTEIN N"/>
    <property type="match status" value="1"/>
</dbReference>
<keyword evidence="7" id="KW-0862">Zinc</keyword>
<dbReference type="NCBIfam" id="TIGR00595">
    <property type="entry name" value="priA"/>
    <property type="match status" value="1"/>
</dbReference>
<dbReference type="InterPro" id="IPR042115">
    <property type="entry name" value="PriA_3primeBD_sf"/>
</dbReference>
<organism evidence="14 15">
    <name type="scientific">Thermodesulfobacterium geofontis</name>
    <dbReference type="NCBI Taxonomy" id="1295609"/>
    <lineage>
        <taxon>Bacteria</taxon>
        <taxon>Pseudomonadati</taxon>
        <taxon>Thermodesulfobacteriota</taxon>
        <taxon>Thermodesulfobacteria</taxon>
        <taxon>Thermodesulfobacteriales</taxon>
        <taxon>Thermodesulfobacteriaceae</taxon>
        <taxon>Thermodesulfobacterium</taxon>
    </lineage>
</organism>
<evidence type="ECO:0000256" key="4">
    <source>
        <dbReference type="ARBA" id="ARBA00022741"/>
    </source>
</evidence>
<dbReference type="GO" id="GO:0043138">
    <property type="term" value="F:3'-5' DNA helicase activity"/>
    <property type="evidence" value="ECO:0007669"/>
    <property type="project" value="UniProtKB-EC"/>
</dbReference>
<dbReference type="Pfam" id="PF18319">
    <property type="entry name" value="Zn_ribbon_PriA"/>
    <property type="match status" value="1"/>
</dbReference>
<dbReference type="SMART" id="SM00487">
    <property type="entry name" value="DEXDc"/>
    <property type="match status" value="1"/>
</dbReference>
<dbReference type="Gene3D" id="3.40.1440.60">
    <property type="entry name" value="PriA, 3(prime) DNA-binding domain"/>
    <property type="match status" value="1"/>
</dbReference>
<dbReference type="PROSITE" id="PS51192">
    <property type="entry name" value="HELICASE_ATP_BIND_1"/>
    <property type="match status" value="1"/>
</dbReference>
<dbReference type="GO" id="GO:0046872">
    <property type="term" value="F:metal ion binding"/>
    <property type="evidence" value="ECO:0007669"/>
    <property type="project" value="UniProtKB-KW"/>
</dbReference>
<keyword evidence="6" id="KW-0347">Helicase</keyword>
<comment type="caution">
    <text evidence="14">The sequence shown here is derived from an EMBL/GenBank/DDBJ whole genome shotgun (WGS) entry which is preliminary data.</text>
</comment>
<evidence type="ECO:0000259" key="13">
    <source>
        <dbReference type="PROSITE" id="PS51192"/>
    </source>
</evidence>
<dbReference type="GO" id="GO:0016787">
    <property type="term" value="F:hydrolase activity"/>
    <property type="evidence" value="ECO:0007669"/>
    <property type="project" value="UniProtKB-KW"/>
</dbReference>
<gene>
    <name evidence="14" type="primary">priA</name>
    <name evidence="14" type="ORF">C0169_08005</name>
</gene>
<name>A0A2N7Q587_9BACT</name>
<reference evidence="14 15" key="1">
    <citation type="submission" date="2018-01" db="EMBL/GenBank/DDBJ databases">
        <title>Metagenomic assembled genomes from two thermal pools in the Uzon Caldera, Kamchatka, Russia.</title>
        <authorList>
            <person name="Wilkins L."/>
            <person name="Ettinger C."/>
        </authorList>
    </citation>
    <scope>NUCLEOTIDE SEQUENCE [LARGE SCALE GENOMIC DNA]</scope>
    <source>
        <strain evidence="14">ARK-04</strain>
    </source>
</reference>
<sequence>MYLVDVVLPLPLYQSFFYLSKEFLIPGIRVLVPFRNHLLIGMVKDCLKVTEEELSTEIDYKWIEEPLDTSPLIPPNLFNFLDWVSQYYITPIGLVYKIALPPGVFSLPKRRIYLTEKGKKAIEEGYLPEEFSFIKRKGYNLKYFIKKTGISLKDINRFKKKEWIVIKAEFPKTKVPTETFIRLKDLAKIEEEFSKKEIISYLREKIEVPEKIIKRKFPLKEIKSLLEAGVLEKVEYPRIRKIMLSLEIPKKYELTPLQKEIFEGIKNLIIHGGFKPILLYGVTGSGKSFIYLEIIREILKIGGKVLVLVPEIALTTYMEMLLLNYFKEKIALLHSGLSPSERLSEWMRILNDEVDIIIGTRSAIFAPIKKLGLIIVDEEHDPSYKEETLACKYHARDLALIRGKLENIPVILGSATPSIKSFYFAKKGKYHLFMLKERPFASLPEIKFVESKPFKLISEELKKEIEKMLNKGKSVFLYLNRRGYAPLVECEECHYIWSCPNCGIPLTYHKEENSLLCHYCNFEISSLTVCPQCRGFKMKFKKAGTEKIEEEIKKIFPKVEVIRIDRDAVNTEKKLLQVLEKLY</sequence>
<dbReference type="SUPFAM" id="SSF52540">
    <property type="entry name" value="P-loop containing nucleoside triphosphate hydrolases"/>
    <property type="match status" value="1"/>
</dbReference>
<dbReference type="CDD" id="cd17929">
    <property type="entry name" value="DEXHc_priA"/>
    <property type="match status" value="1"/>
</dbReference>
<evidence type="ECO:0000256" key="7">
    <source>
        <dbReference type="ARBA" id="ARBA00022833"/>
    </source>
</evidence>
<dbReference type="GO" id="GO:0006269">
    <property type="term" value="P:DNA replication, synthesis of primer"/>
    <property type="evidence" value="ECO:0007669"/>
    <property type="project" value="UniProtKB-KW"/>
</dbReference>
<keyword evidence="2" id="KW-0235">DNA replication</keyword>
<comment type="catalytic activity">
    <reaction evidence="12">
        <text>ATP + H2O = ADP + phosphate + H(+)</text>
        <dbReference type="Rhea" id="RHEA:13065"/>
        <dbReference type="ChEBI" id="CHEBI:15377"/>
        <dbReference type="ChEBI" id="CHEBI:15378"/>
        <dbReference type="ChEBI" id="CHEBI:30616"/>
        <dbReference type="ChEBI" id="CHEBI:43474"/>
        <dbReference type="ChEBI" id="CHEBI:456216"/>
        <dbReference type="EC" id="5.6.2.4"/>
    </reaction>
</comment>
<dbReference type="FunFam" id="3.40.50.300:FF:000489">
    <property type="entry name" value="Primosome assembly protein PriA"/>
    <property type="match status" value="1"/>
</dbReference>
<dbReference type="Pfam" id="PF17764">
    <property type="entry name" value="PriA_3primeBD"/>
    <property type="match status" value="1"/>
</dbReference>
<dbReference type="InterPro" id="IPR005259">
    <property type="entry name" value="PriA"/>
</dbReference>
<feature type="non-terminal residue" evidence="14">
    <location>
        <position position="583"/>
    </location>
</feature>
<protein>
    <recommendedName>
        <fullName evidence="11">DNA 3'-5' helicase</fullName>
        <ecNumber evidence="11">5.6.2.4</ecNumber>
    </recommendedName>
</protein>
<keyword evidence="5" id="KW-0378">Hydrolase</keyword>
<evidence type="ECO:0000256" key="12">
    <source>
        <dbReference type="ARBA" id="ARBA00048988"/>
    </source>
</evidence>
<accession>A0A2N7Q587</accession>
<proteinExistence type="predicted"/>
<keyword evidence="9" id="KW-0238">DNA-binding</keyword>
<dbReference type="GO" id="GO:0006310">
    <property type="term" value="P:DNA recombination"/>
    <property type="evidence" value="ECO:0007669"/>
    <property type="project" value="InterPro"/>
</dbReference>
<dbReference type="GO" id="GO:0006270">
    <property type="term" value="P:DNA replication initiation"/>
    <property type="evidence" value="ECO:0007669"/>
    <property type="project" value="TreeGrafter"/>
</dbReference>
<keyword evidence="10" id="KW-0413">Isomerase</keyword>
<dbReference type="Pfam" id="PF00270">
    <property type="entry name" value="DEAD"/>
    <property type="match status" value="1"/>
</dbReference>
<evidence type="ECO:0000256" key="10">
    <source>
        <dbReference type="ARBA" id="ARBA00023235"/>
    </source>
</evidence>
<evidence type="ECO:0000256" key="2">
    <source>
        <dbReference type="ARBA" id="ARBA00022705"/>
    </source>
</evidence>
<evidence type="ECO:0000256" key="11">
    <source>
        <dbReference type="ARBA" id="ARBA00034808"/>
    </source>
</evidence>
<keyword evidence="3" id="KW-0479">Metal-binding</keyword>
<evidence type="ECO:0000256" key="1">
    <source>
        <dbReference type="ARBA" id="ARBA00022515"/>
    </source>
</evidence>
<evidence type="ECO:0000256" key="9">
    <source>
        <dbReference type="ARBA" id="ARBA00023125"/>
    </source>
</evidence>
<evidence type="ECO:0000256" key="5">
    <source>
        <dbReference type="ARBA" id="ARBA00022801"/>
    </source>
</evidence>
<dbReference type="InterPro" id="IPR027417">
    <property type="entry name" value="P-loop_NTPase"/>
</dbReference>
<dbReference type="GO" id="GO:0005524">
    <property type="term" value="F:ATP binding"/>
    <property type="evidence" value="ECO:0007669"/>
    <property type="project" value="UniProtKB-KW"/>
</dbReference>
<evidence type="ECO:0000256" key="6">
    <source>
        <dbReference type="ARBA" id="ARBA00022806"/>
    </source>
</evidence>
<evidence type="ECO:0000256" key="8">
    <source>
        <dbReference type="ARBA" id="ARBA00022840"/>
    </source>
</evidence>
<dbReference type="GO" id="GO:1990077">
    <property type="term" value="C:primosome complex"/>
    <property type="evidence" value="ECO:0007669"/>
    <property type="project" value="UniProtKB-KW"/>
</dbReference>
<feature type="domain" description="Helicase ATP-binding" evidence="13">
    <location>
        <begin position="268"/>
        <end position="435"/>
    </location>
</feature>
<dbReference type="InterPro" id="IPR041222">
    <property type="entry name" value="PriA_3primeBD"/>
</dbReference>
<dbReference type="EMBL" id="PNJD01000482">
    <property type="protein sequence ID" value="PMP93249.1"/>
    <property type="molecule type" value="Genomic_DNA"/>
</dbReference>
<dbReference type="InterPro" id="IPR040498">
    <property type="entry name" value="PriA_CRR"/>
</dbReference>
<dbReference type="GO" id="GO:0003677">
    <property type="term" value="F:DNA binding"/>
    <property type="evidence" value="ECO:0007669"/>
    <property type="project" value="UniProtKB-KW"/>
</dbReference>
<keyword evidence="1" id="KW-0639">Primosome</keyword>
<dbReference type="EC" id="5.6.2.4" evidence="11"/>
<dbReference type="InterPro" id="IPR014001">
    <property type="entry name" value="Helicase_ATP-bd"/>
</dbReference>
<dbReference type="Proteomes" id="UP000235619">
    <property type="component" value="Unassembled WGS sequence"/>
</dbReference>
<keyword evidence="4" id="KW-0547">Nucleotide-binding</keyword>
<dbReference type="GO" id="GO:0006302">
    <property type="term" value="P:double-strand break repair"/>
    <property type="evidence" value="ECO:0007669"/>
    <property type="project" value="InterPro"/>
</dbReference>
<evidence type="ECO:0000313" key="15">
    <source>
        <dbReference type="Proteomes" id="UP000235619"/>
    </source>
</evidence>
<evidence type="ECO:0000313" key="14">
    <source>
        <dbReference type="EMBL" id="PMP93249.1"/>
    </source>
</evidence>
<evidence type="ECO:0000256" key="3">
    <source>
        <dbReference type="ARBA" id="ARBA00022723"/>
    </source>
</evidence>
<dbReference type="PANTHER" id="PTHR30580">
    <property type="entry name" value="PRIMOSOMAL PROTEIN N"/>
    <property type="match status" value="1"/>
</dbReference>
<dbReference type="Gene3D" id="3.40.50.300">
    <property type="entry name" value="P-loop containing nucleotide triphosphate hydrolases"/>
    <property type="match status" value="1"/>
</dbReference>
<dbReference type="InterPro" id="IPR011545">
    <property type="entry name" value="DEAD/DEAH_box_helicase_dom"/>
</dbReference>